<dbReference type="InterPro" id="IPR004260">
    <property type="entry name" value="Pyr-dimer_DNA_glycosylase"/>
</dbReference>
<evidence type="ECO:0000313" key="3">
    <source>
        <dbReference type="Proteomes" id="UP000317199"/>
    </source>
</evidence>
<evidence type="ECO:0000313" key="2">
    <source>
        <dbReference type="EMBL" id="QDH70769.1"/>
    </source>
</evidence>
<dbReference type="OrthoDB" id="3253436at2"/>
<accession>A0A514BUS5</accession>
<keyword evidence="2" id="KW-0456">Lyase</keyword>
<dbReference type="Pfam" id="PF03013">
    <property type="entry name" value="Pyr_excise"/>
    <property type="match status" value="1"/>
</dbReference>
<protein>
    <submittedName>
        <fullName evidence="2">DNA lyase</fullName>
    </submittedName>
</protein>
<dbReference type="GO" id="GO:0016829">
    <property type="term" value="F:lyase activity"/>
    <property type="evidence" value="ECO:0007669"/>
    <property type="project" value="UniProtKB-KW"/>
</dbReference>
<feature type="region of interest" description="Disordered" evidence="1">
    <location>
        <begin position="135"/>
        <end position="155"/>
    </location>
</feature>
<dbReference type="RefSeq" id="WP_141624101.1">
    <property type="nucleotide sequence ID" value="NZ_CP041242.1"/>
</dbReference>
<evidence type="ECO:0000256" key="1">
    <source>
        <dbReference type="SAM" id="MobiDB-lite"/>
    </source>
</evidence>
<proteinExistence type="predicted"/>
<dbReference type="KEGG" id="lyj:FKV23_12260"/>
<gene>
    <name evidence="2" type="ORF">FKV23_12260</name>
</gene>
<organism evidence="2 3">
    <name type="scientific">Marilutibacter alkalisoli</name>
    <dbReference type="NCBI Taxonomy" id="2591633"/>
    <lineage>
        <taxon>Bacteria</taxon>
        <taxon>Pseudomonadati</taxon>
        <taxon>Pseudomonadota</taxon>
        <taxon>Gammaproteobacteria</taxon>
        <taxon>Lysobacterales</taxon>
        <taxon>Lysobacteraceae</taxon>
        <taxon>Marilutibacter</taxon>
    </lineage>
</organism>
<name>A0A514BUS5_9GAMM</name>
<dbReference type="AlphaFoldDB" id="A0A514BUS5"/>
<reference evidence="2 3" key="1">
    <citation type="submission" date="2019-06" db="EMBL/GenBank/DDBJ databases">
        <title>Lysobacter alkalisoli sp. nov. isolated from saline-alkali soil.</title>
        <authorList>
            <person name="Sun J.-Q."/>
            <person name="Xu L."/>
        </authorList>
    </citation>
    <scope>NUCLEOTIDE SEQUENCE [LARGE SCALE GENOMIC DNA]</scope>
    <source>
        <strain evidence="2 3">SJ-36</strain>
    </source>
</reference>
<keyword evidence="3" id="KW-1185">Reference proteome</keyword>
<sequence length="155" mass="17377">MRLWSLHPRYLDAKGLVAAWRESLLAKAVLKGETRGYTRHPQLERFRGHPTPRLAINAYLAGLHAEAVSRGYAFDRSKLGPLRTVEPIPVTTGQLACEWKHLLDKLAVRSPALFDQFRSVASPVCHPLFRPGPGPVASWERATERPAGKRPATRR</sequence>
<dbReference type="EMBL" id="CP041242">
    <property type="protein sequence ID" value="QDH70769.1"/>
    <property type="molecule type" value="Genomic_DNA"/>
</dbReference>
<dbReference type="Proteomes" id="UP000317199">
    <property type="component" value="Chromosome"/>
</dbReference>